<feature type="compositionally biased region" description="Basic residues" evidence="1">
    <location>
        <begin position="1"/>
        <end position="10"/>
    </location>
</feature>
<name>Q3BY23_XANE5</name>
<gene>
    <name evidence="2" type="ordered locus">XCV0609</name>
</gene>
<accession>Q3BY23</accession>
<dbReference type="HOGENOM" id="CLU_1980727_0_0_6"/>
<organism evidence="3">
    <name type="scientific">Xanthomonas euvesicatoria pv. vesicatoria (strain 85-10)</name>
    <name type="common">Xanthomonas campestris pv. vesicatoria</name>
    <dbReference type="NCBI Taxonomy" id="316273"/>
    <lineage>
        <taxon>Bacteria</taxon>
        <taxon>Pseudomonadati</taxon>
        <taxon>Pseudomonadota</taxon>
        <taxon>Gammaproteobacteria</taxon>
        <taxon>Lysobacterales</taxon>
        <taxon>Lysobacteraceae</taxon>
        <taxon>Xanthomonas</taxon>
    </lineage>
</organism>
<sequence length="126" mass="13753">MTHHAAAHAARRPDFTSPPSNIASRRRACPVFLRSFAQSCAPLLLHLHNNRPARRVQMQGFPASSYATTPRTYSGLNRAVRPCLNRHGFAAMHGQAHATPRTRTRQDRGSSKAPTGATSIDRGSVS</sequence>
<dbReference type="AlphaFoldDB" id="Q3BY23"/>
<dbReference type="EMBL" id="AM039952">
    <property type="protein sequence ID" value="CAJ22240.1"/>
    <property type="molecule type" value="Genomic_DNA"/>
</dbReference>
<reference evidence="2 3" key="1">
    <citation type="journal article" date="2005" name="J. Bacteriol.">
        <title>Insights into genome plasticity and pathogenicity of the plant pathogenic Bacterium Xanthomonas campestris pv. vesicatoria revealed by the complete genome sequence.</title>
        <authorList>
            <person name="Thieme F."/>
            <person name="Koebnik R."/>
            <person name="Bekel T."/>
            <person name="Berger C."/>
            <person name="Boch J."/>
            <person name="Buettner D."/>
            <person name="Caldana C."/>
            <person name="Gaigalat L."/>
            <person name="Goesmann A."/>
            <person name="Kay S."/>
            <person name="Kirchner O."/>
            <person name="Lanz C."/>
            <person name="Linke B."/>
            <person name="McHardy A.C."/>
            <person name="Meyer F."/>
            <person name="Mittenhuber G."/>
            <person name="Nies D.H."/>
            <person name="Niesbach-Kloesgen U."/>
            <person name="Patschkowski T."/>
            <person name="Rueckert C."/>
            <person name="Rupp O."/>
            <person name="Schneicker S."/>
            <person name="Schuster S.C."/>
            <person name="Vorhoelter F.J."/>
            <person name="Weber E."/>
            <person name="Puehler A."/>
            <person name="Bonas U."/>
            <person name="Bartels D."/>
            <person name="Kaiser O."/>
        </authorList>
    </citation>
    <scope>NUCLEOTIDE SEQUENCE [LARGE SCALE GENOMIC DNA]</scope>
    <source>
        <strain evidence="2 3">85-10</strain>
    </source>
</reference>
<dbReference type="KEGG" id="xcv:XCV0609"/>
<proteinExistence type="predicted"/>
<evidence type="ECO:0000313" key="3">
    <source>
        <dbReference type="Proteomes" id="UP000007069"/>
    </source>
</evidence>
<protein>
    <submittedName>
        <fullName evidence="2">Uncharacterized protein</fullName>
    </submittedName>
</protein>
<feature type="region of interest" description="Disordered" evidence="1">
    <location>
        <begin position="1"/>
        <end position="22"/>
    </location>
</feature>
<dbReference type="Proteomes" id="UP000007069">
    <property type="component" value="Chromosome"/>
</dbReference>
<feature type="region of interest" description="Disordered" evidence="1">
    <location>
        <begin position="91"/>
        <end position="126"/>
    </location>
</feature>
<evidence type="ECO:0000313" key="2">
    <source>
        <dbReference type="EMBL" id="CAJ22240.1"/>
    </source>
</evidence>
<evidence type="ECO:0000256" key="1">
    <source>
        <dbReference type="SAM" id="MobiDB-lite"/>
    </source>
</evidence>